<keyword evidence="1" id="KW-0472">Membrane</keyword>
<dbReference type="InterPro" id="IPR008407">
    <property type="entry name" value="Brnchd-chn_aa_trnsp_AzlD"/>
</dbReference>
<keyword evidence="1" id="KW-1133">Transmembrane helix</keyword>
<dbReference type="EMBL" id="LUCV01000019">
    <property type="protein sequence ID" value="OAI92369.1"/>
    <property type="molecule type" value="Genomic_DNA"/>
</dbReference>
<protein>
    <submittedName>
        <fullName evidence="2">Branched-chain amino acid ABC transporter</fullName>
    </submittedName>
</protein>
<evidence type="ECO:0000313" key="2">
    <source>
        <dbReference type="EMBL" id="OAI92369.1"/>
    </source>
</evidence>
<accession>A0A177SNL8</accession>
<feature type="transmembrane region" description="Helical" evidence="1">
    <location>
        <begin position="36"/>
        <end position="57"/>
    </location>
</feature>
<dbReference type="AlphaFoldDB" id="A0A177SNL8"/>
<evidence type="ECO:0000256" key="1">
    <source>
        <dbReference type="SAM" id="Phobius"/>
    </source>
</evidence>
<gene>
    <name evidence="2" type="ORF">AYO28_18905</name>
</gene>
<dbReference type="Proteomes" id="UP000077752">
    <property type="component" value="Unassembled WGS sequence"/>
</dbReference>
<proteinExistence type="predicted"/>
<keyword evidence="1" id="KW-0812">Transmembrane</keyword>
<sequence>MMVFILILAMGLLVFLNRYAFLEPRLPLRLSSNARQFLGFAVPGMLTAICGPIVFLPGQQLNLDPANPYLLGSLLAVVLVLWTRNTLLSMLLSMGFFFIYRAWLSGSP</sequence>
<feature type="transmembrane region" description="Helical" evidence="1">
    <location>
        <begin position="69"/>
        <end position="100"/>
    </location>
</feature>
<reference evidence="2 3" key="1">
    <citation type="submission" date="2016-03" db="EMBL/GenBank/DDBJ databases">
        <title>Draft Genome Assembly of Pseudomonas putida strain CBF10-2.</title>
        <authorList>
            <person name="Iyer R.S."/>
            <person name="Damania A."/>
        </authorList>
    </citation>
    <scope>NUCLEOTIDE SEQUENCE [LARGE SCALE GENOMIC DNA]</scope>
    <source>
        <strain evidence="2 3">CBF10-2</strain>
    </source>
</reference>
<organism evidence="2 3">
    <name type="scientific">Pseudomonas putida</name>
    <name type="common">Arthrobacter siderocapsulatus</name>
    <dbReference type="NCBI Taxonomy" id="303"/>
    <lineage>
        <taxon>Bacteria</taxon>
        <taxon>Pseudomonadati</taxon>
        <taxon>Pseudomonadota</taxon>
        <taxon>Gammaproteobacteria</taxon>
        <taxon>Pseudomonadales</taxon>
        <taxon>Pseudomonadaceae</taxon>
        <taxon>Pseudomonas</taxon>
    </lineage>
</organism>
<comment type="caution">
    <text evidence="2">The sequence shown here is derived from an EMBL/GenBank/DDBJ whole genome shotgun (WGS) entry which is preliminary data.</text>
</comment>
<name>A0A177SNL8_PSEPU</name>
<dbReference type="Pfam" id="PF05437">
    <property type="entry name" value="AzlD"/>
    <property type="match status" value="1"/>
</dbReference>
<evidence type="ECO:0000313" key="3">
    <source>
        <dbReference type="Proteomes" id="UP000077752"/>
    </source>
</evidence>